<keyword evidence="3" id="KW-0067">ATP-binding</keyword>
<evidence type="ECO:0000256" key="3">
    <source>
        <dbReference type="PROSITE-ProRule" id="PRU00283"/>
    </source>
</evidence>
<name>A0ABD3QD37_9STRA</name>
<dbReference type="AlphaFoldDB" id="A0ABD3QD37"/>
<feature type="binding site" evidence="3">
    <location>
        <begin position="267"/>
        <end position="274"/>
    </location>
    <ligand>
        <name>ATP</name>
        <dbReference type="ChEBI" id="CHEBI:30616"/>
    </ligand>
</feature>
<dbReference type="GO" id="GO:0003774">
    <property type="term" value="F:cytoskeletal motor activity"/>
    <property type="evidence" value="ECO:0007669"/>
    <property type="project" value="UniProtKB-UniRule"/>
</dbReference>
<dbReference type="InterPro" id="IPR036961">
    <property type="entry name" value="Kinesin_motor_dom_sf"/>
</dbReference>
<dbReference type="EMBL" id="JALLAZ020000318">
    <property type="protein sequence ID" value="KAL3797992.1"/>
    <property type="molecule type" value="Genomic_DNA"/>
</dbReference>
<dbReference type="InterPro" id="IPR027640">
    <property type="entry name" value="Kinesin-like_fam"/>
</dbReference>
<dbReference type="SUPFAM" id="SSF52540">
    <property type="entry name" value="P-loop containing nucleoside triphosphate hydrolases"/>
    <property type="match status" value="1"/>
</dbReference>
<feature type="compositionally biased region" description="Basic and acidic residues" evidence="5">
    <location>
        <begin position="84"/>
        <end position="94"/>
    </location>
</feature>
<evidence type="ECO:0000313" key="7">
    <source>
        <dbReference type="EMBL" id="KAL3797992.1"/>
    </source>
</evidence>
<evidence type="ECO:0000256" key="4">
    <source>
        <dbReference type="SAM" id="Coils"/>
    </source>
</evidence>
<evidence type="ECO:0000256" key="1">
    <source>
        <dbReference type="ARBA" id="ARBA00023054"/>
    </source>
</evidence>
<keyword evidence="3" id="KW-0547">Nucleotide-binding</keyword>
<dbReference type="Gene3D" id="3.40.850.10">
    <property type="entry name" value="Kinesin motor domain"/>
    <property type="match status" value="1"/>
</dbReference>
<dbReference type="Pfam" id="PF00225">
    <property type="entry name" value="Kinesin"/>
    <property type="match status" value="1"/>
</dbReference>
<dbReference type="PRINTS" id="PR00380">
    <property type="entry name" value="KINESINHEAVY"/>
</dbReference>
<proteinExistence type="inferred from homology"/>
<feature type="region of interest" description="Disordered" evidence="5">
    <location>
        <begin position="1"/>
        <end position="105"/>
    </location>
</feature>
<comment type="similarity">
    <text evidence="3">Belongs to the TRAFAC class myosin-kinesin ATPase superfamily. Kinesin family.</text>
</comment>
<feature type="region of interest" description="Disordered" evidence="5">
    <location>
        <begin position="125"/>
        <end position="171"/>
    </location>
</feature>
<gene>
    <name evidence="7" type="ORF">ACHAW5_009455</name>
</gene>
<dbReference type="PANTHER" id="PTHR47968:SF75">
    <property type="entry name" value="CENTROMERE-ASSOCIATED PROTEIN E"/>
    <property type="match status" value="1"/>
</dbReference>
<dbReference type="SMART" id="SM00129">
    <property type="entry name" value="KISc"/>
    <property type="match status" value="1"/>
</dbReference>
<dbReference type="PROSITE" id="PS50067">
    <property type="entry name" value="KINESIN_MOTOR_2"/>
    <property type="match status" value="1"/>
</dbReference>
<dbReference type="InterPro" id="IPR027417">
    <property type="entry name" value="P-loop_NTPase"/>
</dbReference>
<dbReference type="GO" id="GO:0005524">
    <property type="term" value="F:ATP binding"/>
    <property type="evidence" value="ECO:0007669"/>
    <property type="project" value="UniProtKB-UniRule"/>
</dbReference>
<dbReference type="CDD" id="cd00106">
    <property type="entry name" value="KISc"/>
    <property type="match status" value="1"/>
</dbReference>
<feature type="region of interest" description="Disordered" evidence="5">
    <location>
        <begin position="414"/>
        <end position="439"/>
    </location>
</feature>
<feature type="compositionally biased region" description="Basic residues" evidence="5">
    <location>
        <begin position="1"/>
        <end position="10"/>
    </location>
</feature>
<sequence length="700" mass="76450">MPFFHPKRKSNLPSPSPAPSSSSSSSLAGGGGAVLTPNRKSGIPNPNGGAAPNGRAPRMSKLGFHPSPVKPDNTNDAPITTLEAARRAPNDRGRSSCLTPERSFGNSAKGNCAAGVIDGGIAAKRSLDGSSPCVPSEKKKKKGIDDAMTDHDGRTLNRGPPPRELSSLSSSADAEEGVRVCVRIRPLSFENDVDDVRPRAYVLAAEENTIVRNSGDGGSAVEEDARYVFDRVYGESSTTLQLYDEVIADIVESVGRQGRNGTVFTYGQTSTGKTHTMHGILMAAGRDLFGMTMDDGKDKAPVAPFRSLTSVRISCMELYNEELRDLLCRATDATSSLPIQEDGRGGVQIPGLTERTVLDINELMDVVRIAEGNRTVGSTAMNERSSRSHTIYKIMYERREAMTAGVRSFDESAQGCASKEDKENDSTCDGGKSSRTSSQKVLTTVSNLNLVDLAGSESVRVTGATGERQKEGGKINQSLLTLSRVLLKLGKKDGGHVNYRDSKLTRILKPSLSGNARMGCICCISPDVKYVEESKSTLDFATRTMLVTTNAKSNIQVEYKDGLVEEFEREIERIKMETAKSEESRLRMEKALLENADEIVCLKANIELSIGRAESMERENKRIMMQLEELNLSSEKDRDGLLKEICDLKARNHELERTLIECESEKKMMMKHQEVDRGSFAQEPKQMKAEQTLMEEEANI</sequence>
<feature type="compositionally biased region" description="Basic and acidic residues" evidence="5">
    <location>
        <begin position="143"/>
        <end position="155"/>
    </location>
</feature>
<evidence type="ECO:0000256" key="5">
    <source>
        <dbReference type="SAM" id="MobiDB-lite"/>
    </source>
</evidence>
<keyword evidence="2 3" id="KW-0505">Motor protein</keyword>
<evidence type="ECO:0000256" key="2">
    <source>
        <dbReference type="ARBA" id="ARBA00023175"/>
    </source>
</evidence>
<protein>
    <recommendedName>
        <fullName evidence="6">Kinesin motor domain-containing protein</fullName>
    </recommendedName>
</protein>
<accession>A0ABD3QD37</accession>
<feature type="coiled-coil region" evidence="4">
    <location>
        <begin position="564"/>
        <end position="633"/>
    </location>
</feature>
<keyword evidence="8" id="KW-1185">Reference proteome</keyword>
<reference evidence="7 8" key="1">
    <citation type="submission" date="2024-10" db="EMBL/GenBank/DDBJ databases">
        <title>Updated reference genomes for cyclostephanoid diatoms.</title>
        <authorList>
            <person name="Roberts W.R."/>
            <person name="Alverson A.J."/>
        </authorList>
    </citation>
    <scope>NUCLEOTIDE SEQUENCE [LARGE SCALE GENOMIC DNA]</scope>
    <source>
        <strain evidence="7 8">AJA276-08</strain>
    </source>
</reference>
<organism evidence="7 8">
    <name type="scientific">Stephanodiscus triporus</name>
    <dbReference type="NCBI Taxonomy" id="2934178"/>
    <lineage>
        <taxon>Eukaryota</taxon>
        <taxon>Sar</taxon>
        <taxon>Stramenopiles</taxon>
        <taxon>Ochrophyta</taxon>
        <taxon>Bacillariophyta</taxon>
        <taxon>Coscinodiscophyceae</taxon>
        <taxon>Thalassiosirophycidae</taxon>
        <taxon>Stephanodiscales</taxon>
        <taxon>Stephanodiscaceae</taxon>
        <taxon>Stephanodiscus</taxon>
    </lineage>
</organism>
<feature type="domain" description="Kinesin motor" evidence="6">
    <location>
        <begin position="177"/>
        <end position="547"/>
    </location>
</feature>
<keyword evidence="1 4" id="KW-0175">Coiled coil</keyword>
<dbReference type="PANTHER" id="PTHR47968">
    <property type="entry name" value="CENTROMERE PROTEIN E"/>
    <property type="match status" value="1"/>
</dbReference>
<evidence type="ECO:0000259" key="6">
    <source>
        <dbReference type="PROSITE" id="PS50067"/>
    </source>
</evidence>
<dbReference type="Proteomes" id="UP001530315">
    <property type="component" value="Unassembled WGS sequence"/>
</dbReference>
<dbReference type="InterPro" id="IPR001752">
    <property type="entry name" value="Kinesin_motor_dom"/>
</dbReference>
<evidence type="ECO:0000313" key="8">
    <source>
        <dbReference type="Proteomes" id="UP001530315"/>
    </source>
</evidence>
<comment type="caution">
    <text evidence="7">The sequence shown here is derived from an EMBL/GenBank/DDBJ whole genome shotgun (WGS) entry which is preliminary data.</text>
</comment>